<comment type="caution">
    <text evidence="4">The sequence shown here is derived from an EMBL/GenBank/DDBJ whole genome shotgun (WGS) entry which is preliminary data.</text>
</comment>
<organism evidence="4 5">
    <name type="scientific">Artemisia annua</name>
    <name type="common">Sweet wormwood</name>
    <dbReference type="NCBI Taxonomy" id="35608"/>
    <lineage>
        <taxon>Eukaryota</taxon>
        <taxon>Viridiplantae</taxon>
        <taxon>Streptophyta</taxon>
        <taxon>Embryophyta</taxon>
        <taxon>Tracheophyta</taxon>
        <taxon>Spermatophyta</taxon>
        <taxon>Magnoliopsida</taxon>
        <taxon>eudicotyledons</taxon>
        <taxon>Gunneridae</taxon>
        <taxon>Pentapetalae</taxon>
        <taxon>asterids</taxon>
        <taxon>campanulids</taxon>
        <taxon>Asterales</taxon>
        <taxon>Asteraceae</taxon>
        <taxon>Asteroideae</taxon>
        <taxon>Anthemideae</taxon>
        <taxon>Artemisiinae</taxon>
        <taxon>Artemisia</taxon>
    </lineage>
</organism>
<dbReference type="PROSITE" id="PS50158">
    <property type="entry name" value="ZF_CCHC"/>
    <property type="match status" value="1"/>
</dbReference>
<keyword evidence="1" id="KW-0862">Zinc</keyword>
<sequence length="260" mass="30499">MRKISWTLYKTHSKVAKKKGRLIKTEKGFFVLVFYQEDIEIPVGRTRTVASLGGWPSNRAARFSLGLPAYTNPYQVVSAAQVLRMSRRRDHERQGRRFNTEDDRRDDRDPRDIEIERLRQRIRELEINPFNRYERQFENSSSESIVNESGGEEFENFFHNEDTPPTPPHHRRHRRTPPSPPRYRRPLRCFKCHGFGHLKRDCPNKQVVAFSQDSQPVYTECEDDEQGEETTIIYPDQGESLILQRALTTALPEPGDDTNL</sequence>
<evidence type="ECO:0000313" key="4">
    <source>
        <dbReference type="EMBL" id="PWA47533.1"/>
    </source>
</evidence>
<evidence type="ECO:0000256" key="1">
    <source>
        <dbReference type="PROSITE-ProRule" id="PRU00047"/>
    </source>
</evidence>
<dbReference type="AlphaFoldDB" id="A0A2U1LEW1"/>
<dbReference type="Gene3D" id="4.10.60.10">
    <property type="entry name" value="Zinc finger, CCHC-type"/>
    <property type="match status" value="1"/>
</dbReference>
<dbReference type="GO" id="GO:0003676">
    <property type="term" value="F:nucleic acid binding"/>
    <property type="evidence" value="ECO:0007669"/>
    <property type="project" value="InterPro"/>
</dbReference>
<name>A0A2U1LEW1_ARTAN</name>
<proteinExistence type="predicted"/>
<keyword evidence="4" id="KW-0695">RNA-directed DNA polymerase</keyword>
<evidence type="ECO:0000256" key="2">
    <source>
        <dbReference type="SAM" id="MobiDB-lite"/>
    </source>
</evidence>
<dbReference type="GO" id="GO:0008270">
    <property type="term" value="F:zinc ion binding"/>
    <property type="evidence" value="ECO:0007669"/>
    <property type="project" value="UniProtKB-KW"/>
</dbReference>
<feature type="region of interest" description="Disordered" evidence="2">
    <location>
        <begin position="155"/>
        <end position="182"/>
    </location>
</feature>
<dbReference type="InterPro" id="IPR036875">
    <property type="entry name" value="Znf_CCHC_sf"/>
</dbReference>
<evidence type="ECO:0000259" key="3">
    <source>
        <dbReference type="PROSITE" id="PS50158"/>
    </source>
</evidence>
<feature type="domain" description="CCHC-type" evidence="3">
    <location>
        <begin position="188"/>
        <end position="204"/>
    </location>
</feature>
<dbReference type="EMBL" id="PKPP01009762">
    <property type="protein sequence ID" value="PWA47533.1"/>
    <property type="molecule type" value="Genomic_DNA"/>
</dbReference>
<keyword evidence="1" id="KW-0863">Zinc-finger</keyword>
<dbReference type="InterPro" id="IPR001878">
    <property type="entry name" value="Znf_CCHC"/>
</dbReference>
<feature type="compositionally biased region" description="Basic residues" evidence="2">
    <location>
        <begin position="168"/>
        <end position="182"/>
    </location>
</feature>
<accession>A0A2U1LEW1</accession>
<keyword evidence="5" id="KW-1185">Reference proteome</keyword>
<feature type="compositionally biased region" description="Basic and acidic residues" evidence="2">
    <location>
        <begin position="89"/>
        <end position="108"/>
    </location>
</feature>
<dbReference type="GO" id="GO:0003964">
    <property type="term" value="F:RNA-directed DNA polymerase activity"/>
    <property type="evidence" value="ECO:0007669"/>
    <property type="project" value="UniProtKB-KW"/>
</dbReference>
<feature type="region of interest" description="Disordered" evidence="2">
    <location>
        <begin position="86"/>
        <end position="108"/>
    </location>
</feature>
<keyword evidence="4" id="KW-0808">Transferase</keyword>
<reference evidence="4 5" key="1">
    <citation type="journal article" date="2018" name="Mol. Plant">
        <title>The genome of Artemisia annua provides insight into the evolution of Asteraceae family and artemisinin biosynthesis.</title>
        <authorList>
            <person name="Shen Q."/>
            <person name="Zhang L."/>
            <person name="Liao Z."/>
            <person name="Wang S."/>
            <person name="Yan T."/>
            <person name="Shi P."/>
            <person name="Liu M."/>
            <person name="Fu X."/>
            <person name="Pan Q."/>
            <person name="Wang Y."/>
            <person name="Lv Z."/>
            <person name="Lu X."/>
            <person name="Zhang F."/>
            <person name="Jiang W."/>
            <person name="Ma Y."/>
            <person name="Chen M."/>
            <person name="Hao X."/>
            <person name="Li L."/>
            <person name="Tang Y."/>
            <person name="Lv G."/>
            <person name="Zhou Y."/>
            <person name="Sun X."/>
            <person name="Brodelius P.E."/>
            <person name="Rose J.K.C."/>
            <person name="Tang K."/>
        </authorList>
    </citation>
    <scope>NUCLEOTIDE SEQUENCE [LARGE SCALE GENOMIC DNA]</scope>
    <source>
        <strain evidence="5">cv. Huhao1</strain>
        <tissue evidence="4">Leaf</tissue>
    </source>
</reference>
<evidence type="ECO:0000313" key="5">
    <source>
        <dbReference type="Proteomes" id="UP000245207"/>
    </source>
</evidence>
<protein>
    <submittedName>
        <fullName evidence="4">Reverse transcriptase domain, Zinc finger, CCHC-type, Aspartic peptidase domain protein</fullName>
    </submittedName>
</protein>
<gene>
    <name evidence="4" type="ORF">CTI12_AA498190</name>
</gene>
<dbReference type="Proteomes" id="UP000245207">
    <property type="component" value="Unassembled WGS sequence"/>
</dbReference>
<keyword evidence="1" id="KW-0479">Metal-binding</keyword>
<dbReference type="SMART" id="SM00343">
    <property type="entry name" value="ZnF_C2HC"/>
    <property type="match status" value="1"/>
</dbReference>
<dbReference type="SUPFAM" id="SSF57756">
    <property type="entry name" value="Retrovirus zinc finger-like domains"/>
    <property type="match status" value="1"/>
</dbReference>
<keyword evidence="4" id="KW-0548">Nucleotidyltransferase</keyword>